<reference evidence="1" key="1">
    <citation type="submission" date="2020-10" db="EMBL/GenBank/DDBJ databases">
        <title>Connecting structure to function with the recovery of over 1000 high-quality activated sludge metagenome-assembled genomes encoding full-length rRNA genes using long-read sequencing.</title>
        <authorList>
            <person name="Singleton C.M."/>
            <person name="Petriglieri F."/>
            <person name="Kristensen J.M."/>
            <person name="Kirkegaard R.H."/>
            <person name="Michaelsen T.Y."/>
            <person name="Andersen M.H."/>
            <person name="Karst S.M."/>
            <person name="Dueholm M.S."/>
            <person name="Nielsen P.H."/>
            <person name="Albertsen M."/>
        </authorList>
    </citation>
    <scope>NUCLEOTIDE SEQUENCE</scope>
    <source>
        <strain evidence="1">OdNE_18-Q3-R46-58_BAT3C.305</strain>
    </source>
</reference>
<proteinExistence type="predicted"/>
<name>A0A9D7QGR4_9RHOO</name>
<dbReference type="NCBIfam" id="TIGR02241">
    <property type="entry name" value="conserved hypothetical phage tail region protein"/>
    <property type="match status" value="1"/>
</dbReference>
<dbReference type="PANTHER" id="PTHR38009">
    <property type="entry name" value="CONSERVED HYPOTHETICAL PHAGE TAIL PROTEIN"/>
    <property type="match status" value="1"/>
</dbReference>
<dbReference type="GO" id="GO:0005198">
    <property type="term" value="F:structural molecule activity"/>
    <property type="evidence" value="ECO:0007669"/>
    <property type="project" value="InterPro"/>
</dbReference>
<protein>
    <submittedName>
        <fullName evidence="1">Phage tail protein</fullName>
    </submittedName>
</protein>
<sequence length="147" mass="16618">MAQYYPPVGFHFLVEFIGLSDTADTRFIEVGGLSVEMASEDVAEGGENRFVQKYPTRAKYPELVLKRGLLKGSGVWNWVKKCIVDYQIEPMSIDIKLLNDAHEPLMTWHVVGAWPTKWAVSDLNANNNAIAVESMQLAYQYFTVDKS</sequence>
<gene>
    <name evidence="1" type="ORF">IPN75_03220</name>
</gene>
<dbReference type="PANTHER" id="PTHR38009:SF1">
    <property type="entry name" value="CONSERVED HYPOTHETICAL PHAGE TAIL PROTEIN"/>
    <property type="match status" value="1"/>
</dbReference>
<accession>A0A9D7QGR4</accession>
<dbReference type="Proteomes" id="UP000808146">
    <property type="component" value="Unassembled WGS sequence"/>
</dbReference>
<comment type="caution">
    <text evidence="1">The sequence shown here is derived from an EMBL/GenBank/DDBJ whole genome shotgun (WGS) entry which is preliminary data.</text>
</comment>
<evidence type="ECO:0000313" key="1">
    <source>
        <dbReference type="EMBL" id="MBK8889461.1"/>
    </source>
</evidence>
<dbReference type="EMBL" id="JADKBR010000001">
    <property type="protein sequence ID" value="MBK8889461.1"/>
    <property type="molecule type" value="Genomic_DNA"/>
</dbReference>
<dbReference type="InterPro" id="IPR010667">
    <property type="entry name" value="Phage_T4_Gp19"/>
</dbReference>
<organism evidence="1 2">
    <name type="scientific">Candidatus Dechloromonas phosphorivorans</name>
    <dbReference type="NCBI Taxonomy" id="2899244"/>
    <lineage>
        <taxon>Bacteria</taxon>
        <taxon>Pseudomonadati</taxon>
        <taxon>Pseudomonadota</taxon>
        <taxon>Betaproteobacteria</taxon>
        <taxon>Rhodocyclales</taxon>
        <taxon>Azonexaceae</taxon>
        <taxon>Dechloromonas</taxon>
    </lineage>
</organism>
<evidence type="ECO:0000313" key="2">
    <source>
        <dbReference type="Proteomes" id="UP000808146"/>
    </source>
</evidence>
<dbReference type="AlphaFoldDB" id="A0A9D7QGR4"/>
<dbReference type="Pfam" id="PF06841">
    <property type="entry name" value="Phage_T4_gp19"/>
    <property type="match status" value="1"/>
</dbReference>
<dbReference type="InterPro" id="IPR011747">
    <property type="entry name" value="CHP02241"/>
</dbReference>